<dbReference type="CDD" id="cd04496">
    <property type="entry name" value="SSB_OBF"/>
    <property type="match status" value="1"/>
</dbReference>
<dbReference type="PIRSF" id="PIRSF002070">
    <property type="entry name" value="SSB"/>
    <property type="match status" value="1"/>
</dbReference>
<evidence type="ECO:0000256" key="1">
    <source>
        <dbReference type="ARBA" id="ARBA00023125"/>
    </source>
</evidence>
<protein>
    <recommendedName>
        <fullName evidence="2 3">Single-stranded DNA-binding protein</fullName>
        <shortName evidence="2">SSB</shortName>
    </recommendedName>
</protein>
<comment type="caution">
    <text evidence="2">Lacks conserved residue(s) required for the propagation of feature annotation.</text>
</comment>
<comment type="subunit">
    <text evidence="2">Homotetramer.</text>
</comment>
<keyword evidence="1 2" id="KW-0238">DNA-binding</keyword>
<evidence type="ECO:0000256" key="2">
    <source>
        <dbReference type="HAMAP-Rule" id="MF_00984"/>
    </source>
</evidence>
<dbReference type="EMBL" id="FWDO01000005">
    <property type="protein sequence ID" value="SLM18919.1"/>
    <property type="molecule type" value="Genomic_DNA"/>
</dbReference>
<accession>A0A3P3XS68</accession>
<dbReference type="NCBIfam" id="TIGR00621">
    <property type="entry name" value="ssb"/>
    <property type="match status" value="1"/>
</dbReference>
<reference evidence="5" key="1">
    <citation type="submission" date="2017-02" db="EMBL/GenBank/DDBJ databases">
        <authorList>
            <person name="Regsiter A."/>
            <person name="William W."/>
        </authorList>
    </citation>
    <scope>NUCLEOTIDE SEQUENCE</scope>
    <source>
        <strain evidence="5">BdmA 4</strain>
    </source>
</reference>
<dbReference type="PROSITE" id="PS50935">
    <property type="entry name" value="SSB"/>
    <property type="match status" value="1"/>
</dbReference>
<name>A0A3P3XS68_9SPIR</name>
<feature type="compositionally biased region" description="Basic and acidic residues" evidence="4">
    <location>
        <begin position="109"/>
        <end position="122"/>
    </location>
</feature>
<gene>
    <name evidence="5" type="ORF">SPIRO4BDMA_50434</name>
</gene>
<dbReference type="GO" id="GO:0009295">
    <property type="term" value="C:nucleoid"/>
    <property type="evidence" value="ECO:0007669"/>
    <property type="project" value="TreeGrafter"/>
</dbReference>
<dbReference type="AlphaFoldDB" id="A0A3P3XS68"/>
<evidence type="ECO:0000256" key="3">
    <source>
        <dbReference type="PIRNR" id="PIRNR002070"/>
    </source>
</evidence>
<dbReference type="Gene3D" id="2.40.50.140">
    <property type="entry name" value="Nucleic acid-binding proteins"/>
    <property type="match status" value="1"/>
</dbReference>
<dbReference type="SUPFAM" id="SSF50249">
    <property type="entry name" value="Nucleic acid-binding proteins"/>
    <property type="match status" value="1"/>
</dbReference>
<dbReference type="PANTHER" id="PTHR10302">
    <property type="entry name" value="SINGLE-STRANDED DNA-BINDING PROTEIN"/>
    <property type="match status" value="1"/>
</dbReference>
<dbReference type="PANTHER" id="PTHR10302:SF27">
    <property type="entry name" value="SINGLE-STRANDED DNA-BINDING PROTEIN"/>
    <property type="match status" value="1"/>
</dbReference>
<evidence type="ECO:0000313" key="5">
    <source>
        <dbReference type="EMBL" id="SLM18919.1"/>
    </source>
</evidence>
<dbReference type="HAMAP" id="MF_00984">
    <property type="entry name" value="SSB"/>
    <property type="match status" value="1"/>
</dbReference>
<dbReference type="InterPro" id="IPR012340">
    <property type="entry name" value="NA-bd_OB-fold"/>
</dbReference>
<evidence type="ECO:0000256" key="4">
    <source>
        <dbReference type="SAM" id="MobiDB-lite"/>
    </source>
</evidence>
<dbReference type="InterPro" id="IPR011344">
    <property type="entry name" value="ssDNA-bd"/>
</dbReference>
<organism evidence="5">
    <name type="scientific">uncultured spirochete</name>
    <dbReference type="NCBI Taxonomy" id="156406"/>
    <lineage>
        <taxon>Bacteria</taxon>
        <taxon>Pseudomonadati</taxon>
        <taxon>Spirochaetota</taxon>
        <taxon>Spirochaetia</taxon>
        <taxon>Spirochaetales</taxon>
        <taxon>environmental samples</taxon>
    </lineage>
</organism>
<dbReference type="GO" id="GO:0003697">
    <property type="term" value="F:single-stranded DNA binding"/>
    <property type="evidence" value="ECO:0007669"/>
    <property type="project" value="UniProtKB-UniRule"/>
</dbReference>
<feature type="region of interest" description="Disordered" evidence="4">
    <location>
        <begin position="109"/>
        <end position="138"/>
    </location>
</feature>
<dbReference type="Pfam" id="PF00436">
    <property type="entry name" value="SSB"/>
    <property type="match status" value="1"/>
</dbReference>
<sequence length="138" mass="15384">MNHLNSILVEGNLVRDPNFRSTPSGNQVCDFTLATNRSYKVADQKYENEVSYFDIEAWARLGAACAQNLKKGRGVRVVGRLKQDRWTDPEGKAHARVKIVAEHIEFKPMNKANREDGSKSDDAFVEASKPSEASAAVF</sequence>
<proteinExistence type="inferred from homology"/>
<dbReference type="InterPro" id="IPR000424">
    <property type="entry name" value="Primosome_PriB/ssb"/>
</dbReference>
<dbReference type="GO" id="GO:0006260">
    <property type="term" value="P:DNA replication"/>
    <property type="evidence" value="ECO:0007669"/>
    <property type="project" value="InterPro"/>
</dbReference>